<dbReference type="InterPro" id="IPR052897">
    <property type="entry name" value="Sec-Metab_Biosynth_Hydrolase"/>
</dbReference>
<dbReference type="InterPro" id="IPR000073">
    <property type="entry name" value="AB_hydrolase_1"/>
</dbReference>
<keyword evidence="3" id="KW-1185">Reference proteome</keyword>
<evidence type="ECO:0000313" key="3">
    <source>
        <dbReference type="Proteomes" id="UP000256913"/>
    </source>
</evidence>
<dbReference type="Proteomes" id="UP000256913">
    <property type="component" value="Unassembled WGS sequence"/>
</dbReference>
<dbReference type="Gene3D" id="3.40.50.1820">
    <property type="entry name" value="alpha/beta hydrolase"/>
    <property type="match status" value="1"/>
</dbReference>
<evidence type="ECO:0000313" key="2">
    <source>
        <dbReference type="EMBL" id="REF94118.1"/>
    </source>
</evidence>
<comment type="caution">
    <text evidence="2">The sequence shown here is derived from an EMBL/GenBank/DDBJ whole genome shotgun (WGS) entry which is preliminary data.</text>
</comment>
<evidence type="ECO:0000259" key="1">
    <source>
        <dbReference type="Pfam" id="PF12697"/>
    </source>
</evidence>
<dbReference type="PANTHER" id="PTHR37017:SF11">
    <property type="entry name" value="ESTERASE_LIPASE_THIOESTERASE DOMAIN-CONTAINING PROTEIN"/>
    <property type="match status" value="1"/>
</dbReference>
<gene>
    <name evidence="2" type="ORF">DFJ67_0028</name>
</gene>
<reference evidence="2 3" key="1">
    <citation type="submission" date="2018-08" db="EMBL/GenBank/DDBJ databases">
        <title>Sequencing the genomes of 1000 actinobacteria strains.</title>
        <authorList>
            <person name="Klenk H.-P."/>
        </authorList>
    </citation>
    <scope>NUCLEOTIDE SEQUENCE [LARGE SCALE GENOMIC DNA]</scope>
    <source>
        <strain evidence="2 3">DSM 44099</strain>
    </source>
</reference>
<dbReference type="PANTHER" id="PTHR37017">
    <property type="entry name" value="AB HYDROLASE-1 DOMAIN-CONTAINING PROTEIN-RELATED"/>
    <property type="match status" value="1"/>
</dbReference>
<sequence length="289" mass="30224">MNEANSTLGVRGASPWRRHLLQMITVATLITLSFASVGAASGVSDGGGSPEEPKPTIVLVHGAWADGSSWNGVTERLLDAGFDVRVPPDPLRSVKTDSETIADFLSTIPGPIILAGHSYGGAVITNAALGNANVKALVFVDAFAPAQGETVFQLSGPDSALSGDPATTFDAVPYPNSPPGDVDLYLKKNVFLESFANGVPAQMANILYTIQRPFAESAGAEPSGQPAWETIPSWWVLGTDDKVIPPAQQEFMAKRANSKVTEVDSGHLSLVSHPDVVADVILDAVHGTT</sequence>
<protein>
    <submittedName>
        <fullName evidence="2">Pimeloyl-ACP methyl ester carboxylesterase</fullName>
    </submittedName>
</protein>
<dbReference type="EMBL" id="QUMQ01000001">
    <property type="protein sequence ID" value="REF94118.1"/>
    <property type="molecule type" value="Genomic_DNA"/>
</dbReference>
<dbReference type="AlphaFoldDB" id="A0A3D9Z9N5"/>
<feature type="domain" description="AB hydrolase-1" evidence="1">
    <location>
        <begin position="57"/>
        <end position="280"/>
    </location>
</feature>
<dbReference type="SUPFAM" id="SSF53474">
    <property type="entry name" value="alpha/beta-Hydrolases"/>
    <property type="match status" value="1"/>
</dbReference>
<dbReference type="Pfam" id="PF12697">
    <property type="entry name" value="Abhydrolase_6"/>
    <property type="match status" value="1"/>
</dbReference>
<proteinExistence type="predicted"/>
<name>A0A3D9Z9N5_9ACTN</name>
<organism evidence="2 3">
    <name type="scientific">Asanoa ferruginea</name>
    <dbReference type="NCBI Taxonomy" id="53367"/>
    <lineage>
        <taxon>Bacteria</taxon>
        <taxon>Bacillati</taxon>
        <taxon>Actinomycetota</taxon>
        <taxon>Actinomycetes</taxon>
        <taxon>Micromonosporales</taxon>
        <taxon>Micromonosporaceae</taxon>
        <taxon>Asanoa</taxon>
    </lineage>
</organism>
<accession>A0A3D9Z9N5</accession>
<dbReference type="InterPro" id="IPR029058">
    <property type="entry name" value="AB_hydrolase_fold"/>
</dbReference>
<dbReference type="GO" id="GO:0003824">
    <property type="term" value="F:catalytic activity"/>
    <property type="evidence" value="ECO:0007669"/>
    <property type="project" value="UniProtKB-ARBA"/>
</dbReference>